<accession>A0A6P9A8V4</accession>
<dbReference type="InterPro" id="IPR017946">
    <property type="entry name" value="PLC-like_Pdiesterase_TIM-brl"/>
</dbReference>
<evidence type="ECO:0000313" key="4">
    <source>
        <dbReference type="Proteomes" id="UP000515158"/>
    </source>
</evidence>
<evidence type="ECO:0000256" key="1">
    <source>
        <dbReference type="ARBA" id="ARBA00010213"/>
    </source>
</evidence>
<protein>
    <submittedName>
        <fullName evidence="5">Uncharacterized protein LOC117652715</fullName>
    </submittedName>
</protein>
<dbReference type="PANTHER" id="PTHR21562:SF122">
    <property type="entry name" value="PALMITOLEOYL-PROTEIN CARBOXYLESTERASE NOTUM"/>
    <property type="match status" value="1"/>
</dbReference>
<feature type="signal peptide" evidence="3">
    <location>
        <begin position="1"/>
        <end position="40"/>
    </location>
</feature>
<evidence type="ECO:0000256" key="3">
    <source>
        <dbReference type="SAM" id="SignalP"/>
    </source>
</evidence>
<feature type="compositionally biased region" description="Low complexity" evidence="2">
    <location>
        <begin position="628"/>
        <end position="645"/>
    </location>
</feature>
<feature type="compositionally biased region" description="Basic residues" evidence="2">
    <location>
        <begin position="449"/>
        <end position="461"/>
    </location>
</feature>
<dbReference type="InterPro" id="IPR004963">
    <property type="entry name" value="PAE/NOTUM"/>
</dbReference>
<dbReference type="KEGG" id="tpal:117652715"/>
<feature type="region of interest" description="Disordered" evidence="2">
    <location>
        <begin position="626"/>
        <end position="652"/>
    </location>
</feature>
<comment type="similarity">
    <text evidence="1">Belongs to the pectinacetylesterase family. Notum subfamily.</text>
</comment>
<dbReference type="Pfam" id="PF03283">
    <property type="entry name" value="PAE"/>
    <property type="match status" value="1"/>
</dbReference>
<keyword evidence="4" id="KW-1185">Reference proteome</keyword>
<name>A0A6P9A8V4_THRPL</name>
<dbReference type="GO" id="GO:0006629">
    <property type="term" value="P:lipid metabolic process"/>
    <property type="evidence" value="ECO:0007669"/>
    <property type="project" value="InterPro"/>
</dbReference>
<reference evidence="5" key="1">
    <citation type="submission" date="2025-08" db="UniProtKB">
        <authorList>
            <consortium name="RefSeq"/>
        </authorList>
    </citation>
    <scope>IDENTIFICATION</scope>
    <source>
        <tissue evidence="5">Total insect</tissue>
    </source>
</reference>
<dbReference type="CTD" id="147111"/>
<dbReference type="RefSeq" id="XP_034253699.1">
    <property type="nucleotide sequence ID" value="XM_034397808.1"/>
</dbReference>
<feature type="region of interest" description="Disordered" evidence="2">
    <location>
        <begin position="570"/>
        <end position="599"/>
    </location>
</feature>
<dbReference type="OrthoDB" id="2015280at2759"/>
<evidence type="ECO:0000256" key="2">
    <source>
        <dbReference type="SAM" id="MobiDB-lite"/>
    </source>
</evidence>
<proteinExistence type="inferred from homology"/>
<dbReference type="SUPFAM" id="SSF51695">
    <property type="entry name" value="PLC-like phosphodiesterases"/>
    <property type="match status" value="1"/>
</dbReference>
<dbReference type="GeneID" id="117652715"/>
<dbReference type="AlphaFoldDB" id="A0A6P9A8V4"/>
<dbReference type="Proteomes" id="UP000515158">
    <property type="component" value="Unplaced"/>
</dbReference>
<feature type="region of interest" description="Disordered" evidence="2">
    <location>
        <begin position="427"/>
        <end position="476"/>
    </location>
</feature>
<dbReference type="Gene3D" id="3.20.20.190">
    <property type="entry name" value="Phosphatidylinositol (PI) phosphodiesterase"/>
    <property type="match status" value="1"/>
</dbReference>
<feature type="chain" id="PRO_5027730924" evidence="3">
    <location>
        <begin position="41"/>
        <end position="1153"/>
    </location>
</feature>
<organism evidence="5">
    <name type="scientific">Thrips palmi</name>
    <name type="common">Melon thrips</name>
    <dbReference type="NCBI Taxonomy" id="161013"/>
    <lineage>
        <taxon>Eukaryota</taxon>
        <taxon>Metazoa</taxon>
        <taxon>Ecdysozoa</taxon>
        <taxon>Arthropoda</taxon>
        <taxon>Hexapoda</taxon>
        <taxon>Insecta</taxon>
        <taxon>Pterygota</taxon>
        <taxon>Neoptera</taxon>
        <taxon>Paraneoptera</taxon>
        <taxon>Thysanoptera</taxon>
        <taxon>Terebrantia</taxon>
        <taxon>Thripoidea</taxon>
        <taxon>Thripidae</taxon>
        <taxon>Thrips</taxon>
    </lineage>
</organism>
<dbReference type="GO" id="GO:0008081">
    <property type="term" value="F:phosphoric diester hydrolase activity"/>
    <property type="evidence" value="ECO:0007669"/>
    <property type="project" value="InterPro"/>
</dbReference>
<dbReference type="InParanoid" id="A0A6P9A8V4"/>
<dbReference type="PROSITE" id="PS50007">
    <property type="entry name" value="PIPLC_X_DOMAIN"/>
    <property type="match status" value="1"/>
</dbReference>
<sequence>MCLAAAAPAWVGHPLIGAVFPPFWQATPACLLLLLLLAEAKPQHREENAVLQPGVAVLAARTSPQVAVQDMMMQAIKCCPVDEQRGMRRVFLSNRNVTCNDGSPAGFYIRRSHGSRKWIIFLEGGWYCYDTWSCHHRWLRLRHLMTSAQWPDVRHVGGILSQTPEENPYAWNANHVLVPYCSSDSWSGATPPGPAPDPSSATFSFMGSLIVQEVVRDLAAMGLHNDSHILLAGTSAGGTGVMLNVDAVQDLVRGPLGMPHVCVRGLVDSGWFLDRAPFSPDGPYGPNRPNALSASDAVRQGMSLWRARMPSACAAHHRAEPWRCYFGYRLYPTIRAPLFIFQWLFDEAQMTADNVGAPVTKQQWDFIHKMGDNFRTTFKNVSAVFAPSCIAHTVLTKRDWASVRIDRVSLPSALRCWESRHLGPHLQHLPPSSMVSDSPVGEKPPEEKHKRKKGSTRKQRKGQGEGRARSARSARSGCPTRHVEMCSWPQCNHSCPKLHNPFTGEEMDFIELLKSFGLDMMSVANALGIDIQTLNNMDHEELLNLLTQQANCRPRPARVLLAFCPRPRTRPGSAVVEPGVRGDRPSPPPAPPNRGLVRGSRTMTARWTLSLLLGAVLFVHLEGQPMPSSGSKPVSPGSSASSADSSSDEVDRYPGEVLGWKNTLMATRDDADDNRCFALLYMTVSPLLEPEVPPRLTDVAWDYSHCNATPRRVVLYERQWDERDAASVEEIVAVWSAEILEPKGRIRSNYSAPRGPVPYYWQRNYTGDHHPDGDFCLPFRAALLDEKARIINTQCIRMRPTWMKQLVDKTNSELSIHEMLLPGTHNSFCYSRDRDSESSSYLLTQDLDVWDQLLLGVRYFDIRVGYYPQDMGDQQNEDHPDHGEKFWVNHGIIRVQPLVPLLRELRRFLTDFAKHEMVVLDFHRFPVGFGASSGEYDDPHPQLIEIIKQELGDILVTNDRPVTMPSVKDTVAKGKKVLVAYHDKKWQSREINTLWQPIPQQWGNQQSPKGLMKYLDKAIHLVYQKHYEVWALMAEMTPTVVDVLMQRSNLRVMADLVNYNVTERARRGYWYRNANVIAPDFIEGTDLVRVAVESCRFRTNIKKIDRLPVSALEEVRDNLDNEKYALPAPWGVTYPIPAPASQHLKRTTAAAAA</sequence>
<evidence type="ECO:0000313" key="5">
    <source>
        <dbReference type="RefSeq" id="XP_034253699.1"/>
    </source>
</evidence>
<keyword evidence="3" id="KW-0732">Signal</keyword>
<gene>
    <name evidence="5" type="primary">LOC117652715</name>
</gene>
<dbReference type="PANTHER" id="PTHR21562">
    <property type="entry name" value="NOTUM-RELATED"/>
    <property type="match status" value="1"/>
</dbReference>